<accession>A0A4R5A055</accession>
<keyword evidence="2" id="KW-1185">Reference proteome</keyword>
<dbReference type="RefSeq" id="WP_132164787.1">
    <property type="nucleotide sequence ID" value="NZ_SMKX01000004.1"/>
</dbReference>
<protein>
    <submittedName>
        <fullName evidence="1">Uncharacterized protein</fullName>
    </submittedName>
</protein>
<evidence type="ECO:0000313" key="1">
    <source>
        <dbReference type="EMBL" id="TDD62852.1"/>
    </source>
</evidence>
<sequence>MTGEKITPGKVAGWFAENASPARAIAGMRKVTGTGTGDILKASFRGGFKPGQAANNAKQTFSEAIMTPKNWGIPSRFDPAKYAPK</sequence>
<gene>
    <name evidence="1" type="ORF">E1263_02250</name>
</gene>
<dbReference type="AlphaFoldDB" id="A0A4R5A055"/>
<dbReference type="Proteomes" id="UP000295124">
    <property type="component" value="Unassembled WGS sequence"/>
</dbReference>
<organism evidence="1 2">
    <name type="scientific">Kribbella antibiotica</name>
    <dbReference type="NCBI Taxonomy" id="190195"/>
    <lineage>
        <taxon>Bacteria</taxon>
        <taxon>Bacillati</taxon>
        <taxon>Actinomycetota</taxon>
        <taxon>Actinomycetes</taxon>
        <taxon>Propionibacteriales</taxon>
        <taxon>Kribbellaceae</taxon>
        <taxon>Kribbella</taxon>
    </lineage>
</organism>
<name>A0A4R5A055_9ACTN</name>
<evidence type="ECO:0000313" key="2">
    <source>
        <dbReference type="Proteomes" id="UP000295124"/>
    </source>
</evidence>
<reference evidence="1 2" key="1">
    <citation type="submission" date="2019-03" db="EMBL/GenBank/DDBJ databases">
        <title>Draft genome sequences of novel Actinobacteria.</title>
        <authorList>
            <person name="Sahin N."/>
            <person name="Ay H."/>
            <person name="Saygin H."/>
        </authorList>
    </citation>
    <scope>NUCLEOTIDE SEQUENCE [LARGE SCALE GENOMIC DNA]</scope>
    <source>
        <strain evidence="1 2">JCM 13523</strain>
    </source>
</reference>
<dbReference type="EMBL" id="SMKX01000004">
    <property type="protein sequence ID" value="TDD62852.1"/>
    <property type="molecule type" value="Genomic_DNA"/>
</dbReference>
<comment type="caution">
    <text evidence="1">The sequence shown here is derived from an EMBL/GenBank/DDBJ whole genome shotgun (WGS) entry which is preliminary data.</text>
</comment>
<proteinExistence type="predicted"/>